<feature type="domain" description="ORC5 lid" evidence="6">
    <location>
        <begin position="433"/>
        <end position="474"/>
    </location>
</feature>
<feature type="compositionally biased region" description="Polar residues" evidence="4">
    <location>
        <begin position="18"/>
        <end position="28"/>
    </location>
</feature>
<feature type="compositionally biased region" description="Acidic residues" evidence="4">
    <location>
        <begin position="544"/>
        <end position="557"/>
    </location>
</feature>
<reference evidence="7 8" key="1">
    <citation type="journal article" date="2020" name="ISME J.">
        <title>Uncovering the hidden diversity of litter-decomposition mechanisms in mushroom-forming fungi.</title>
        <authorList>
            <person name="Floudas D."/>
            <person name="Bentzer J."/>
            <person name="Ahren D."/>
            <person name="Johansson T."/>
            <person name="Persson P."/>
            <person name="Tunlid A."/>
        </authorList>
    </citation>
    <scope>NUCLEOTIDE SEQUENCE [LARGE SCALE GENOMIC DNA]</scope>
    <source>
        <strain evidence="7 8">CBS 406.79</strain>
    </source>
</reference>
<dbReference type="GO" id="GO:0003688">
    <property type="term" value="F:DNA replication origin binding"/>
    <property type="evidence" value="ECO:0007669"/>
    <property type="project" value="TreeGrafter"/>
</dbReference>
<gene>
    <name evidence="7" type="ORF">D9757_000516</name>
</gene>
<dbReference type="InterPro" id="IPR048866">
    <property type="entry name" value="ORC5_lid"/>
</dbReference>
<proteinExistence type="predicted"/>
<evidence type="ECO:0000256" key="1">
    <source>
        <dbReference type="ARBA" id="ARBA00004123"/>
    </source>
</evidence>
<evidence type="ECO:0000259" key="5">
    <source>
        <dbReference type="Pfam" id="PF14630"/>
    </source>
</evidence>
<accession>A0A8H5I1B2</accession>
<comment type="caution">
    <text evidence="7">The sequence shown here is derived from an EMBL/GenBank/DDBJ whole genome shotgun (WGS) entry which is preliminary data.</text>
</comment>
<evidence type="ECO:0000256" key="3">
    <source>
        <dbReference type="ARBA" id="ARBA00023242"/>
    </source>
</evidence>
<evidence type="ECO:0000256" key="2">
    <source>
        <dbReference type="ARBA" id="ARBA00022705"/>
    </source>
</evidence>
<dbReference type="GO" id="GO:0006270">
    <property type="term" value="P:DNA replication initiation"/>
    <property type="evidence" value="ECO:0007669"/>
    <property type="project" value="TreeGrafter"/>
</dbReference>
<dbReference type="PANTHER" id="PTHR12705:SF0">
    <property type="entry name" value="ORIGIN RECOGNITION COMPLEX SUBUNIT 5"/>
    <property type="match status" value="1"/>
</dbReference>
<evidence type="ECO:0008006" key="9">
    <source>
        <dbReference type="Google" id="ProtNLM"/>
    </source>
</evidence>
<feature type="region of interest" description="Disordered" evidence="4">
    <location>
        <begin position="544"/>
        <end position="573"/>
    </location>
</feature>
<keyword evidence="8" id="KW-1185">Reference proteome</keyword>
<sequence length="732" mass="82199">MPPKKAANPRTQDHIATGDTQPLPSSMSLLVAEPADRTKSPKRKRGQGAKKDLAIGVQESQEEEGAGEDPPRTKRRQTVASSSAPKPPANLPLRFPTEKELRVILRALALYPDQRIESMVDLEQAERMIEVAESIYRKTENALTEVHWTRYIIEEDLLRKMKDNPYLVDGTEKLGKDNEQGQQWRKWVKAHKIEYKLDDMGWNWKKKEVNSLDTYVMESLDSLLHLCPPPFIFINDPIAPKLTVQSLLPSLNRGTLSVAHIDGISCFTPRLLYDTVLNGLADYKPTWEVGCRNWDNEEKSIGTANASLDTFLHALRALYTSLKSGDKAGTPRFIVVIEKPERLKERMPDLMVPLTRLAELTQLDLCVIMISEARWEDIRPPLGAAIDPFYVDIPIPTKELIVRHLLTVFENNSDLASGSTTPHPYDPVLLPAYTQFVSILVDVCITYTNDPHEIQYIAAARWPGFIKPVLDAHQLNLEADPDIELERVPTDVLLRLTTHFKPSLPLALEQLYPRLTNAADWARANEASRAALARDGLILRDVDEEEEKEEEEMDVDTDVFSSPSRRRASTRLQKQKVAQDLSSSDVKEMLPLSVSLPRTSQFILLAAFIASMNPAKSDLRIFGRGADGQKKRKRRARKQASGTTTNKSGQTQAKIPQRFLGPSPFPLSRLIAILAALLEENDPAMGELNDSGYGLDFKIPGEKTDYEVNRVGVYASVCDLPFAFAARHLIVV</sequence>
<dbReference type="GO" id="GO:0005664">
    <property type="term" value="C:nuclear origin of replication recognition complex"/>
    <property type="evidence" value="ECO:0007669"/>
    <property type="project" value="TreeGrafter"/>
</dbReference>
<evidence type="ECO:0000313" key="7">
    <source>
        <dbReference type="EMBL" id="KAF5393212.1"/>
    </source>
</evidence>
<dbReference type="InterPro" id="IPR047088">
    <property type="entry name" value="ORC5_C"/>
</dbReference>
<feature type="compositionally biased region" description="Polar residues" evidence="4">
    <location>
        <begin position="641"/>
        <end position="654"/>
    </location>
</feature>
<comment type="subcellular location">
    <subcellularLocation>
        <location evidence="1">Nucleus</location>
    </subcellularLocation>
</comment>
<dbReference type="Pfam" id="PF14630">
    <property type="entry name" value="ORC5_C"/>
    <property type="match status" value="1"/>
</dbReference>
<dbReference type="InterPro" id="IPR020796">
    <property type="entry name" value="ORC5"/>
</dbReference>
<dbReference type="AlphaFoldDB" id="A0A8H5I1B2"/>
<dbReference type="Pfam" id="PF21639">
    <property type="entry name" value="ORC5_lid"/>
    <property type="match status" value="1"/>
</dbReference>
<evidence type="ECO:0000313" key="8">
    <source>
        <dbReference type="Proteomes" id="UP000518752"/>
    </source>
</evidence>
<dbReference type="OrthoDB" id="365981at2759"/>
<dbReference type="PANTHER" id="PTHR12705">
    <property type="entry name" value="ORIGIN RECOGNITION COMPLEX SUBUNIT 5"/>
    <property type="match status" value="1"/>
</dbReference>
<keyword evidence="2" id="KW-0235">DNA replication</keyword>
<evidence type="ECO:0000256" key="4">
    <source>
        <dbReference type="SAM" id="MobiDB-lite"/>
    </source>
</evidence>
<keyword evidence="3" id="KW-0539">Nucleus</keyword>
<feature type="domain" description="Origin recognition complex subunit 5 C-terminal" evidence="5">
    <location>
        <begin position="596"/>
        <end position="688"/>
    </location>
</feature>
<feature type="region of interest" description="Disordered" evidence="4">
    <location>
        <begin position="621"/>
        <end position="658"/>
    </location>
</feature>
<evidence type="ECO:0000259" key="6">
    <source>
        <dbReference type="Pfam" id="PF21639"/>
    </source>
</evidence>
<organism evidence="7 8">
    <name type="scientific">Collybiopsis confluens</name>
    <dbReference type="NCBI Taxonomy" id="2823264"/>
    <lineage>
        <taxon>Eukaryota</taxon>
        <taxon>Fungi</taxon>
        <taxon>Dikarya</taxon>
        <taxon>Basidiomycota</taxon>
        <taxon>Agaricomycotina</taxon>
        <taxon>Agaricomycetes</taxon>
        <taxon>Agaricomycetidae</taxon>
        <taxon>Agaricales</taxon>
        <taxon>Marasmiineae</taxon>
        <taxon>Omphalotaceae</taxon>
        <taxon>Collybiopsis</taxon>
    </lineage>
</organism>
<dbReference type="Proteomes" id="UP000518752">
    <property type="component" value="Unassembled WGS sequence"/>
</dbReference>
<feature type="region of interest" description="Disordered" evidence="4">
    <location>
        <begin position="1"/>
        <end position="93"/>
    </location>
</feature>
<protein>
    <recommendedName>
        <fullName evidence="9">Origin recognition complex subunit 5</fullName>
    </recommendedName>
</protein>
<dbReference type="EMBL" id="JAACJN010000002">
    <property type="protein sequence ID" value="KAF5393212.1"/>
    <property type="molecule type" value="Genomic_DNA"/>
</dbReference>
<name>A0A8H5I1B2_9AGAR</name>